<comment type="caution">
    <text evidence="1">The sequence shown here is derived from an EMBL/GenBank/DDBJ whole genome shotgun (WGS) entry which is preliminary data.</text>
</comment>
<protein>
    <submittedName>
        <fullName evidence="1">Uncharacterized protein</fullName>
    </submittedName>
</protein>
<sequence>MLGKGENKLAIVKITRSDLSKYKRIDPVGWYAFEISEVKPPHSNKDQTGQVFETVFKVLHDSNNGISNAGIEVSEYPSTNTGFKILEIAAAAEGVTQEELLGDKDEMELEYDNIQGKKVWAEVYHEEYRGNLNNKLRSFMPYGGATPF</sequence>
<name>A0A0F9C7V4_9ZZZZ</name>
<proteinExistence type="predicted"/>
<accession>A0A0F9C7V4</accession>
<evidence type="ECO:0000313" key="1">
    <source>
        <dbReference type="EMBL" id="KKK92751.1"/>
    </source>
</evidence>
<dbReference type="EMBL" id="LAZR01048075">
    <property type="protein sequence ID" value="KKK92751.1"/>
    <property type="molecule type" value="Genomic_DNA"/>
</dbReference>
<dbReference type="AlphaFoldDB" id="A0A0F9C7V4"/>
<reference evidence="1" key="1">
    <citation type="journal article" date="2015" name="Nature">
        <title>Complex archaea that bridge the gap between prokaryotes and eukaryotes.</title>
        <authorList>
            <person name="Spang A."/>
            <person name="Saw J.H."/>
            <person name="Jorgensen S.L."/>
            <person name="Zaremba-Niedzwiedzka K."/>
            <person name="Martijn J."/>
            <person name="Lind A.E."/>
            <person name="van Eijk R."/>
            <person name="Schleper C."/>
            <person name="Guy L."/>
            <person name="Ettema T.J."/>
        </authorList>
    </citation>
    <scope>NUCLEOTIDE SEQUENCE</scope>
</reference>
<gene>
    <name evidence="1" type="ORF">LCGC14_2699790</name>
</gene>
<organism evidence="1">
    <name type="scientific">marine sediment metagenome</name>
    <dbReference type="NCBI Taxonomy" id="412755"/>
    <lineage>
        <taxon>unclassified sequences</taxon>
        <taxon>metagenomes</taxon>
        <taxon>ecological metagenomes</taxon>
    </lineage>
</organism>